<dbReference type="RefSeq" id="WP_344698868.1">
    <property type="nucleotide sequence ID" value="NZ_BAABBM010000001.1"/>
</dbReference>
<keyword evidence="2" id="KW-1185">Reference proteome</keyword>
<dbReference type="EMBL" id="BAABBM010000001">
    <property type="protein sequence ID" value="GAA3895385.1"/>
    <property type="molecule type" value="Genomic_DNA"/>
</dbReference>
<evidence type="ECO:0000313" key="1">
    <source>
        <dbReference type="EMBL" id="GAA3895385.1"/>
    </source>
</evidence>
<proteinExistence type="predicted"/>
<gene>
    <name evidence="1" type="ORF">GCM10022276_13070</name>
</gene>
<dbReference type="Proteomes" id="UP001500827">
    <property type="component" value="Unassembled WGS sequence"/>
</dbReference>
<reference evidence="2" key="1">
    <citation type="journal article" date="2019" name="Int. J. Syst. Evol. Microbiol.">
        <title>The Global Catalogue of Microorganisms (GCM) 10K type strain sequencing project: providing services to taxonomists for standard genome sequencing and annotation.</title>
        <authorList>
            <consortium name="The Broad Institute Genomics Platform"/>
            <consortium name="The Broad Institute Genome Sequencing Center for Infectious Disease"/>
            <person name="Wu L."/>
            <person name="Ma J."/>
        </authorList>
    </citation>
    <scope>NUCLEOTIDE SEQUENCE [LARGE SCALE GENOMIC DNA]</scope>
    <source>
        <strain evidence="2">JCM 17543</strain>
    </source>
</reference>
<evidence type="ECO:0000313" key="2">
    <source>
        <dbReference type="Proteomes" id="UP001500827"/>
    </source>
</evidence>
<protein>
    <submittedName>
        <fullName evidence="1">Uncharacterized protein</fullName>
    </submittedName>
</protein>
<sequence length="139" mass="15362">MTDAKVAARTDLEGRDEDVGVIDLNSSDALLVVSVNQTFPRSSAYDAARYAWRLAPARAAKVEYVLATKNRRVIGVFEPTEWKRATHDNFPDYDRPMPGRLGFTGRPAASDVTARYLGRDLPADFKFSGNGYRYAGSLA</sequence>
<comment type="caution">
    <text evidence="1">The sequence shown here is derived from an EMBL/GenBank/DDBJ whole genome shotgun (WGS) entry which is preliminary data.</text>
</comment>
<name>A0ABP7L778_9SPHN</name>
<accession>A0ABP7L778</accession>
<organism evidence="1 2">
    <name type="scientific">Sphingomonas limnosediminicola</name>
    <dbReference type="NCBI Taxonomy" id="940133"/>
    <lineage>
        <taxon>Bacteria</taxon>
        <taxon>Pseudomonadati</taxon>
        <taxon>Pseudomonadota</taxon>
        <taxon>Alphaproteobacteria</taxon>
        <taxon>Sphingomonadales</taxon>
        <taxon>Sphingomonadaceae</taxon>
        <taxon>Sphingomonas</taxon>
    </lineage>
</organism>